<keyword evidence="1" id="KW-0472">Membrane</keyword>
<name>A0A8J4CHH5_9CHLO</name>
<evidence type="ECO:0000313" key="3">
    <source>
        <dbReference type="Proteomes" id="UP000747110"/>
    </source>
</evidence>
<evidence type="ECO:0008006" key="4">
    <source>
        <dbReference type="Google" id="ProtNLM"/>
    </source>
</evidence>
<organism evidence="2 3">
    <name type="scientific">Volvox reticuliferus</name>
    <dbReference type="NCBI Taxonomy" id="1737510"/>
    <lineage>
        <taxon>Eukaryota</taxon>
        <taxon>Viridiplantae</taxon>
        <taxon>Chlorophyta</taxon>
        <taxon>core chlorophytes</taxon>
        <taxon>Chlorophyceae</taxon>
        <taxon>CS clade</taxon>
        <taxon>Chlamydomonadales</taxon>
        <taxon>Volvocaceae</taxon>
        <taxon>Volvox</taxon>
    </lineage>
</organism>
<dbReference type="GO" id="GO:0006811">
    <property type="term" value="P:monoatomic ion transport"/>
    <property type="evidence" value="ECO:0007669"/>
    <property type="project" value="InterPro"/>
</dbReference>
<gene>
    <name evidence="2" type="ORF">Vretifemale_11986</name>
</gene>
<keyword evidence="1" id="KW-0812">Transmembrane</keyword>
<keyword evidence="1" id="KW-1133">Transmembrane helix</keyword>
<keyword evidence="3" id="KW-1185">Reference proteome</keyword>
<protein>
    <recommendedName>
        <fullName evidence="4">Ion transport domain-containing protein</fullName>
    </recommendedName>
</protein>
<sequence length="199" mass="20749">MPSWKVAPAGSRRQAVRRRLDSISSRLLHRTILDFRLRLVLLAALTLPFILLGGLVHALASGNPWSTSAYLVYGLLFRVPSLGAVRLDEPAASALVLNAVFLFGTFGFAILLGLIGEEVKGTVKALRADATAVALLRQVAEDVSKPGSPLYGRPIVVLASRPPLAGPPLAAGGSGMPGAIGSGGDIEGPMKRVVADALQ</sequence>
<evidence type="ECO:0000256" key="1">
    <source>
        <dbReference type="SAM" id="Phobius"/>
    </source>
</evidence>
<evidence type="ECO:0000313" key="2">
    <source>
        <dbReference type="EMBL" id="GIL83177.1"/>
    </source>
</evidence>
<dbReference type="Proteomes" id="UP000747110">
    <property type="component" value="Unassembled WGS sequence"/>
</dbReference>
<proteinExistence type="predicted"/>
<dbReference type="OrthoDB" id="10640707at2759"/>
<dbReference type="InterPro" id="IPR044849">
    <property type="entry name" value="CASTOR/POLLUX/SYM8-like"/>
</dbReference>
<accession>A0A8J4CHH5</accession>
<feature type="transmembrane region" description="Helical" evidence="1">
    <location>
        <begin position="39"/>
        <end position="60"/>
    </location>
</feature>
<feature type="transmembrane region" description="Helical" evidence="1">
    <location>
        <begin position="91"/>
        <end position="115"/>
    </location>
</feature>
<comment type="caution">
    <text evidence="2">The sequence shown here is derived from an EMBL/GenBank/DDBJ whole genome shotgun (WGS) entry which is preliminary data.</text>
</comment>
<feature type="non-terminal residue" evidence="2">
    <location>
        <position position="1"/>
    </location>
</feature>
<dbReference type="PANTHER" id="PTHR31563">
    <property type="entry name" value="ION CHANNEL POLLUX-RELATED"/>
    <property type="match status" value="1"/>
</dbReference>
<dbReference type="PANTHER" id="PTHR31563:SF10">
    <property type="entry name" value="ION CHANNEL POLLUX-RELATED"/>
    <property type="match status" value="1"/>
</dbReference>
<dbReference type="EMBL" id="BNCP01000026">
    <property type="protein sequence ID" value="GIL83177.1"/>
    <property type="molecule type" value="Genomic_DNA"/>
</dbReference>
<dbReference type="AlphaFoldDB" id="A0A8J4CHH5"/>
<reference evidence="2" key="1">
    <citation type="journal article" date="2021" name="Proc. Natl. Acad. Sci. U.S.A.">
        <title>Three genomes in the algal genus Volvox reveal the fate of a haploid sex-determining region after a transition to homothallism.</title>
        <authorList>
            <person name="Yamamoto K."/>
            <person name="Hamaji T."/>
            <person name="Kawai-Toyooka H."/>
            <person name="Matsuzaki R."/>
            <person name="Takahashi F."/>
            <person name="Nishimura Y."/>
            <person name="Kawachi M."/>
            <person name="Noguchi H."/>
            <person name="Minakuchi Y."/>
            <person name="Umen J.G."/>
            <person name="Toyoda A."/>
            <person name="Nozaki H."/>
        </authorList>
    </citation>
    <scope>NUCLEOTIDE SEQUENCE</scope>
    <source>
        <strain evidence="2">NIES-3786</strain>
    </source>
</reference>